<accession>A0A9P4Q9Z3</accession>
<evidence type="ECO:0000256" key="8">
    <source>
        <dbReference type="ARBA" id="ARBA00022707"/>
    </source>
</evidence>
<dbReference type="PANTHER" id="PTHR46661:SF4">
    <property type="entry name" value="RING-TYPE DOMAIN-CONTAINING PROTEIN"/>
    <property type="match status" value="1"/>
</dbReference>
<dbReference type="GO" id="GO:0005768">
    <property type="term" value="C:endosome"/>
    <property type="evidence" value="ECO:0007669"/>
    <property type="project" value="UniProtKB-SubCell"/>
</dbReference>
<dbReference type="InterPro" id="IPR001841">
    <property type="entry name" value="Znf_RING"/>
</dbReference>
<dbReference type="OrthoDB" id="660555at2759"/>
<dbReference type="SMART" id="SM00184">
    <property type="entry name" value="RING"/>
    <property type="match status" value="1"/>
</dbReference>
<keyword evidence="11 17" id="KW-0863">Zinc-finger</keyword>
<evidence type="ECO:0000256" key="10">
    <source>
        <dbReference type="ARBA" id="ARBA00022753"/>
    </source>
</evidence>
<evidence type="ECO:0000256" key="4">
    <source>
        <dbReference type="ARBA" id="ARBA00004371"/>
    </source>
</evidence>
<evidence type="ECO:0000256" key="12">
    <source>
        <dbReference type="ARBA" id="ARBA00022786"/>
    </source>
</evidence>
<feature type="compositionally biased region" description="Pro residues" evidence="18">
    <location>
        <begin position="243"/>
        <end position="265"/>
    </location>
</feature>
<dbReference type="PROSITE" id="PS50089">
    <property type="entry name" value="ZF_RING_2"/>
    <property type="match status" value="1"/>
</dbReference>
<dbReference type="Gene3D" id="3.30.40.10">
    <property type="entry name" value="Zinc/RING finger domain, C3HC4 (zinc finger)"/>
    <property type="match status" value="2"/>
</dbReference>
<keyword evidence="13" id="KW-0862">Zinc</keyword>
<gene>
    <name evidence="21" type="ORF">K431DRAFT_269822</name>
</gene>
<evidence type="ECO:0000256" key="9">
    <source>
        <dbReference type="ARBA" id="ARBA00022723"/>
    </source>
</evidence>
<evidence type="ECO:0000256" key="17">
    <source>
        <dbReference type="PROSITE-ProRule" id="PRU00175"/>
    </source>
</evidence>
<dbReference type="GO" id="GO:0061630">
    <property type="term" value="F:ubiquitin protein ligase activity"/>
    <property type="evidence" value="ECO:0007669"/>
    <property type="project" value="UniProtKB-EC"/>
</dbReference>
<evidence type="ECO:0000256" key="6">
    <source>
        <dbReference type="ARBA" id="ARBA00012483"/>
    </source>
</evidence>
<dbReference type="SUPFAM" id="SSF57850">
    <property type="entry name" value="RING/U-box"/>
    <property type="match status" value="1"/>
</dbReference>
<dbReference type="CDD" id="cd15737">
    <property type="entry name" value="FYVE2_Vac1p_like"/>
    <property type="match status" value="1"/>
</dbReference>
<dbReference type="GO" id="GO:0070936">
    <property type="term" value="P:protein K48-linked ubiquitination"/>
    <property type="evidence" value="ECO:0007669"/>
    <property type="project" value="TreeGrafter"/>
</dbReference>
<evidence type="ECO:0000256" key="14">
    <source>
        <dbReference type="ARBA" id="ARBA00023136"/>
    </source>
</evidence>
<dbReference type="CDD" id="cd16489">
    <property type="entry name" value="mRING-CH-C4HC2H_ZNRF"/>
    <property type="match status" value="1"/>
</dbReference>
<dbReference type="PROSITE" id="PS50178">
    <property type="entry name" value="ZF_FYVE"/>
    <property type="match status" value="1"/>
</dbReference>
<feature type="domain" description="FYVE-type" evidence="20">
    <location>
        <begin position="168"/>
        <end position="236"/>
    </location>
</feature>
<feature type="region of interest" description="Disordered" evidence="18">
    <location>
        <begin position="303"/>
        <end position="341"/>
    </location>
</feature>
<keyword evidence="15" id="KW-0458">Lysosome</keyword>
<dbReference type="SUPFAM" id="SSF57903">
    <property type="entry name" value="FYVE/PHD zinc finger"/>
    <property type="match status" value="1"/>
</dbReference>
<dbReference type="PANTHER" id="PTHR46661">
    <property type="entry name" value="E3 UBIQUITIN-PROTEIN LIGASE ZNRF1-LIKE PROTEIN"/>
    <property type="match status" value="1"/>
</dbReference>
<evidence type="ECO:0000256" key="13">
    <source>
        <dbReference type="ARBA" id="ARBA00022833"/>
    </source>
</evidence>
<comment type="caution">
    <text evidence="21">The sequence shown here is derived from an EMBL/GenBank/DDBJ whole genome shotgun (WGS) entry which is preliminary data.</text>
</comment>
<comment type="catalytic activity">
    <reaction evidence="1">
        <text>S-ubiquitinyl-[E2 ubiquitin-conjugating enzyme]-L-cysteine + [acceptor protein]-L-lysine = [E2 ubiquitin-conjugating enzyme]-L-cysteine + N(6)-ubiquitinyl-[acceptor protein]-L-lysine.</text>
        <dbReference type="EC" id="2.3.2.27"/>
    </reaction>
</comment>
<dbReference type="EMBL" id="MU003795">
    <property type="protein sequence ID" value="KAF2720919.1"/>
    <property type="molecule type" value="Genomic_DNA"/>
</dbReference>
<dbReference type="Pfam" id="PF01363">
    <property type="entry name" value="FYVE"/>
    <property type="match status" value="1"/>
</dbReference>
<organism evidence="21 22">
    <name type="scientific">Polychaeton citri CBS 116435</name>
    <dbReference type="NCBI Taxonomy" id="1314669"/>
    <lineage>
        <taxon>Eukaryota</taxon>
        <taxon>Fungi</taxon>
        <taxon>Dikarya</taxon>
        <taxon>Ascomycota</taxon>
        <taxon>Pezizomycotina</taxon>
        <taxon>Dothideomycetes</taxon>
        <taxon>Dothideomycetidae</taxon>
        <taxon>Capnodiales</taxon>
        <taxon>Capnodiaceae</taxon>
        <taxon>Polychaeton</taxon>
    </lineage>
</organism>
<reference evidence="21" key="1">
    <citation type="journal article" date="2020" name="Stud. Mycol.">
        <title>101 Dothideomycetes genomes: a test case for predicting lifestyles and emergence of pathogens.</title>
        <authorList>
            <person name="Haridas S."/>
            <person name="Albert R."/>
            <person name="Binder M."/>
            <person name="Bloem J."/>
            <person name="Labutti K."/>
            <person name="Salamov A."/>
            <person name="Andreopoulos B."/>
            <person name="Baker S."/>
            <person name="Barry K."/>
            <person name="Bills G."/>
            <person name="Bluhm B."/>
            <person name="Cannon C."/>
            <person name="Castanera R."/>
            <person name="Culley D."/>
            <person name="Daum C."/>
            <person name="Ezra D."/>
            <person name="Gonzalez J."/>
            <person name="Henrissat B."/>
            <person name="Kuo A."/>
            <person name="Liang C."/>
            <person name="Lipzen A."/>
            <person name="Lutzoni F."/>
            <person name="Magnuson J."/>
            <person name="Mondo S."/>
            <person name="Nolan M."/>
            <person name="Ohm R."/>
            <person name="Pangilinan J."/>
            <person name="Park H.-J."/>
            <person name="Ramirez L."/>
            <person name="Alfaro M."/>
            <person name="Sun H."/>
            <person name="Tritt A."/>
            <person name="Yoshinaga Y."/>
            <person name="Zwiers L.-H."/>
            <person name="Turgeon B."/>
            <person name="Goodwin S."/>
            <person name="Spatafora J."/>
            <person name="Crous P."/>
            <person name="Grigoriev I."/>
        </authorList>
    </citation>
    <scope>NUCLEOTIDE SEQUENCE</scope>
    <source>
        <strain evidence="21">CBS 116435</strain>
    </source>
</reference>
<evidence type="ECO:0000256" key="2">
    <source>
        <dbReference type="ARBA" id="ARBA00004170"/>
    </source>
</evidence>
<feature type="region of interest" description="Disordered" evidence="18">
    <location>
        <begin position="243"/>
        <end position="270"/>
    </location>
</feature>
<feature type="compositionally biased region" description="Low complexity" evidence="18">
    <location>
        <begin position="43"/>
        <end position="64"/>
    </location>
</feature>
<dbReference type="AlphaFoldDB" id="A0A9P4Q9Z3"/>
<feature type="compositionally biased region" description="Polar residues" evidence="18">
    <location>
        <begin position="325"/>
        <end position="338"/>
    </location>
</feature>
<dbReference type="GO" id="GO:0016020">
    <property type="term" value="C:membrane"/>
    <property type="evidence" value="ECO:0007669"/>
    <property type="project" value="UniProtKB-SubCell"/>
</dbReference>
<dbReference type="GO" id="GO:0008270">
    <property type="term" value="F:zinc ion binding"/>
    <property type="evidence" value="ECO:0007669"/>
    <property type="project" value="UniProtKB-KW"/>
</dbReference>
<evidence type="ECO:0000259" key="20">
    <source>
        <dbReference type="PROSITE" id="PS50178"/>
    </source>
</evidence>
<proteinExistence type="predicted"/>
<dbReference type="Proteomes" id="UP000799441">
    <property type="component" value="Unassembled WGS sequence"/>
</dbReference>
<dbReference type="EC" id="2.3.2.27" evidence="6"/>
<keyword evidence="9" id="KW-0479">Metal-binding</keyword>
<dbReference type="InterPro" id="IPR000306">
    <property type="entry name" value="Znf_FYVE"/>
</dbReference>
<keyword evidence="14" id="KW-0472">Membrane</keyword>
<evidence type="ECO:0000313" key="22">
    <source>
        <dbReference type="Proteomes" id="UP000799441"/>
    </source>
</evidence>
<keyword evidence="22" id="KW-1185">Reference proteome</keyword>
<dbReference type="GO" id="GO:0043161">
    <property type="term" value="P:proteasome-mediated ubiquitin-dependent protein catabolic process"/>
    <property type="evidence" value="ECO:0007669"/>
    <property type="project" value="TreeGrafter"/>
</dbReference>
<evidence type="ECO:0000256" key="5">
    <source>
        <dbReference type="ARBA" id="ARBA00004906"/>
    </source>
</evidence>
<protein>
    <recommendedName>
        <fullName evidence="6">RING-type E3 ubiquitin transferase</fullName>
        <ecNumber evidence="6">2.3.2.27</ecNumber>
    </recommendedName>
</protein>
<dbReference type="Pfam" id="PF13639">
    <property type="entry name" value="zf-RING_2"/>
    <property type="match status" value="1"/>
</dbReference>
<dbReference type="SMART" id="SM00064">
    <property type="entry name" value="FYVE"/>
    <property type="match status" value="1"/>
</dbReference>
<keyword evidence="7" id="KW-0808">Transferase</keyword>
<evidence type="ECO:0000256" key="1">
    <source>
        <dbReference type="ARBA" id="ARBA00000900"/>
    </source>
</evidence>
<dbReference type="InterPro" id="IPR011011">
    <property type="entry name" value="Znf_FYVE_PHD"/>
</dbReference>
<evidence type="ECO:0000256" key="18">
    <source>
        <dbReference type="SAM" id="MobiDB-lite"/>
    </source>
</evidence>
<name>A0A9P4Q9Z3_9PEZI</name>
<evidence type="ECO:0000256" key="7">
    <source>
        <dbReference type="ARBA" id="ARBA00022679"/>
    </source>
</evidence>
<evidence type="ECO:0000256" key="15">
    <source>
        <dbReference type="ARBA" id="ARBA00023228"/>
    </source>
</evidence>
<comment type="pathway">
    <text evidence="5">Protein modification; protein ubiquitination.</text>
</comment>
<sequence length="546" mass="59875">MVNDDLDLISGYRTSQQSQPQLDLAPEGHSQQTYSWLEFLQSTTPTTTTDPSSSRTLSASSASSIDRKRRIAHAEAADGRREYPYSINPFGAGGQRDSASAAFYTRSRQAPSCTPIAGPIDQDYYGSYIGASSGARAGELSAGYRQLQRRNSHQSMLSSHELPRWQPDDETSECTVCQTPFGFLNRRHHCRKCGRLVCKLCSPHKITIPRPFIVRPPGFYDDEVDGGEEVRVCKPCVPDPWVPPPSQPVQSPPPVPPSSTRPQPPAFQQSHAGLREEGAHRPLSFPRPDRAQNSDVLPHATARYRSNTHHSRNTSYGPSLGAGQFGSSVPARTSSMQFQHAPMGLPPTANPLGRQLHQHRMSQGNVAPFIPTVGSPSSRPFGQPSHPTPIRLQRPRRQIKEEDECPVCHSELPPGMQAREQHVMNCIENNTAATTSTPPAATAIPVPVPSASTASSSILQTQQAAAIARPRAMSHRPSGLLIFRATEKDCADGEGNPQECVICLEDFGQGEELGRLECWCKFHRICIRGWWEKKGAGSCPTHQLQE</sequence>
<evidence type="ECO:0000259" key="19">
    <source>
        <dbReference type="PROSITE" id="PS50089"/>
    </source>
</evidence>
<keyword evidence="10" id="KW-0967">Endosome</keyword>
<keyword evidence="12" id="KW-0833">Ubl conjugation pathway</keyword>
<dbReference type="InterPro" id="IPR013083">
    <property type="entry name" value="Znf_RING/FYVE/PHD"/>
</dbReference>
<evidence type="ECO:0000256" key="3">
    <source>
        <dbReference type="ARBA" id="ARBA00004177"/>
    </source>
</evidence>
<comment type="subcellular location">
    <subcellularLocation>
        <location evidence="3">Endosome</location>
    </subcellularLocation>
    <subcellularLocation>
        <location evidence="4">Lysosome</location>
    </subcellularLocation>
    <subcellularLocation>
        <location evidence="2">Membrane</location>
        <topology evidence="2">Peripheral membrane protein</topology>
    </subcellularLocation>
</comment>
<feature type="region of interest" description="Disordered" evidence="18">
    <location>
        <begin position="43"/>
        <end position="69"/>
    </location>
</feature>
<dbReference type="InterPro" id="IPR017455">
    <property type="entry name" value="Znf_FYVE-rel"/>
</dbReference>
<evidence type="ECO:0000256" key="16">
    <source>
        <dbReference type="ARBA" id="ARBA00023288"/>
    </source>
</evidence>
<evidence type="ECO:0000256" key="11">
    <source>
        <dbReference type="ARBA" id="ARBA00022771"/>
    </source>
</evidence>
<keyword evidence="16" id="KW-0449">Lipoprotein</keyword>
<dbReference type="InterPro" id="IPR051878">
    <property type="entry name" value="ZNRF_ubiq-protein_ligase"/>
</dbReference>
<feature type="domain" description="RING-type" evidence="19">
    <location>
        <begin position="500"/>
        <end position="543"/>
    </location>
</feature>
<keyword evidence="8" id="KW-0519">Myristate</keyword>
<evidence type="ECO:0000313" key="21">
    <source>
        <dbReference type="EMBL" id="KAF2720919.1"/>
    </source>
</evidence>